<feature type="domain" description="SLH" evidence="1">
    <location>
        <begin position="529"/>
        <end position="588"/>
    </location>
</feature>
<gene>
    <name evidence="2" type="ORF">IDH41_03955</name>
</gene>
<keyword evidence="3" id="KW-1185">Reference proteome</keyword>
<dbReference type="Pfam" id="PF17963">
    <property type="entry name" value="Big_9"/>
    <property type="match status" value="1"/>
</dbReference>
<dbReference type="InterPro" id="IPR051465">
    <property type="entry name" value="Cell_Envelope_Struct_Comp"/>
</dbReference>
<dbReference type="PANTHER" id="PTHR43308">
    <property type="entry name" value="OUTER MEMBRANE PROTEIN ALPHA-RELATED"/>
    <property type="match status" value="1"/>
</dbReference>
<dbReference type="AlphaFoldDB" id="A0A927CHQ2"/>
<dbReference type="PANTHER" id="PTHR43308:SF5">
    <property type="entry name" value="S-LAYER PROTEIN _ PEPTIDOGLYCAN ENDO-BETA-N-ACETYLGLUCOSAMINIDASE"/>
    <property type="match status" value="1"/>
</dbReference>
<sequence length="718" mass="76341">MLIVTDDLGHTTTKTFTIDKTIPTGSIAINNDADFTTSENVTLAYTGADLHDVVLQLSNDGADWKPADESWLLSSGYGSKTVYLKVTDEAGNAATFSDSIDYRSVPVITDSSAAGTEDTALTFAETDFGYSNADSEALDVLTIVSLPENGTLQFDGNDAGVNQAIGFDEISKLQFIPAANWHGTTSFKWNAAADGIAPSASADMTISIAAVNDAPTAEDLQFSTTASAKIDGELAAADVEQDALTYTIVDQPVKGIVTLDPATGEFSFEPESGYYTDVTFTYKTNDGLTDSNVATVTIKNNRPSSGGGVPPTIPPVTIEGIGNHSGIKAEVVTKDGQKVVVVSIDGGQLTDLINGSDDKEITIDVGTAVGNAEVVMDRELLTQLKSGNKTISLVVNGTGYGLSFSAIREALSSWDDAGMSLKIEIKKADETSTGQLEELAEDKGYQLLVTPMSYQLYFQKGDSRIDLTKIKGYITIAYGDEELKGKEPKTAVLLLPDGKLVHVPTKIAKKDGQFEIKVHSFANGVFTLIDYEKTFSDVSGWSKAYVDELASRLIVQGTGEDQFEPNRSVTRAEFAAIITGALGLYDEASGSGFTDVDGEQWFAASLTSASDFGLISGYADGSFRPGGQITREEAMVILARALRLMEVETGFTDAELEEGLNAFEDNGELKGWSEASVGLTVKLGIVNGSDNRLNPGEPMTRAQLAAVIVKLLETGQFI</sequence>
<evidence type="ECO:0000313" key="2">
    <source>
        <dbReference type="EMBL" id="MBD2867720.1"/>
    </source>
</evidence>
<evidence type="ECO:0000313" key="3">
    <source>
        <dbReference type="Proteomes" id="UP000632125"/>
    </source>
</evidence>
<proteinExistence type="predicted"/>
<dbReference type="Proteomes" id="UP000632125">
    <property type="component" value="Unassembled WGS sequence"/>
</dbReference>
<feature type="domain" description="SLH" evidence="1">
    <location>
        <begin position="660"/>
        <end position="718"/>
    </location>
</feature>
<comment type="caution">
    <text evidence="2">The sequence shown here is derived from an EMBL/GenBank/DDBJ whole genome shotgun (WGS) entry which is preliminary data.</text>
</comment>
<organism evidence="2 3">
    <name type="scientific">Paenibacillus arenilitoris</name>
    <dbReference type="NCBI Taxonomy" id="2772299"/>
    <lineage>
        <taxon>Bacteria</taxon>
        <taxon>Bacillati</taxon>
        <taxon>Bacillota</taxon>
        <taxon>Bacilli</taxon>
        <taxon>Bacillales</taxon>
        <taxon>Paenibacillaceae</taxon>
        <taxon>Paenibacillus</taxon>
    </lineage>
</organism>
<dbReference type="InterPro" id="IPR001119">
    <property type="entry name" value="SLH_dom"/>
</dbReference>
<feature type="domain" description="SLH" evidence="1">
    <location>
        <begin position="589"/>
        <end position="652"/>
    </location>
</feature>
<reference evidence="2" key="1">
    <citation type="submission" date="2020-09" db="EMBL/GenBank/DDBJ databases">
        <title>A novel bacterium of genus Paenibacillus, isolated from South China Sea.</title>
        <authorList>
            <person name="Huang H."/>
            <person name="Mo K."/>
            <person name="Hu Y."/>
        </authorList>
    </citation>
    <scope>NUCLEOTIDE SEQUENCE</scope>
    <source>
        <strain evidence="2">IB182493</strain>
    </source>
</reference>
<name>A0A927CHQ2_9BACL</name>
<dbReference type="Pfam" id="PF00395">
    <property type="entry name" value="SLH"/>
    <property type="match status" value="3"/>
</dbReference>
<protein>
    <submittedName>
        <fullName evidence="2">S-layer homology domain-containing protein</fullName>
    </submittedName>
</protein>
<dbReference type="EMBL" id="JACXIY010000003">
    <property type="protein sequence ID" value="MBD2867720.1"/>
    <property type="molecule type" value="Genomic_DNA"/>
</dbReference>
<accession>A0A927CHQ2</accession>
<evidence type="ECO:0000259" key="1">
    <source>
        <dbReference type="PROSITE" id="PS51272"/>
    </source>
</evidence>
<dbReference type="PROSITE" id="PS51272">
    <property type="entry name" value="SLH"/>
    <property type="match status" value="3"/>
</dbReference>